<dbReference type="Proteomes" id="UP000002029">
    <property type="component" value="Chromosome"/>
</dbReference>
<dbReference type="RefSeq" id="WP_012894360.1">
    <property type="nucleotide sequence ID" value="NC_013595.1"/>
</dbReference>
<comment type="cofactor">
    <cofactor evidence="3">
        <name>Cu cation</name>
        <dbReference type="ChEBI" id="CHEBI:23378"/>
    </cofactor>
    <text evidence="3">Binds 1 copper ion per subunit.</text>
</comment>
<dbReference type="PROSITE" id="PS00332">
    <property type="entry name" value="SOD_CU_ZN_2"/>
    <property type="match status" value="1"/>
</dbReference>
<dbReference type="InterPro" id="IPR024134">
    <property type="entry name" value="SOD_Cu/Zn_/chaperone"/>
</dbReference>
<accession>D2AVI4</accession>
<reference evidence="7 8" key="1">
    <citation type="journal article" date="2010" name="Stand. Genomic Sci.">
        <title>Complete genome sequence of Streptosporangium roseum type strain (NI 9100).</title>
        <authorList>
            <person name="Nolan M."/>
            <person name="Sikorski J."/>
            <person name="Jando M."/>
            <person name="Lucas S."/>
            <person name="Lapidus A."/>
            <person name="Glavina Del Rio T."/>
            <person name="Chen F."/>
            <person name="Tice H."/>
            <person name="Pitluck S."/>
            <person name="Cheng J.F."/>
            <person name="Chertkov O."/>
            <person name="Sims D."/>
            <person name="Meincke L."/>
            <person name="Brettin T."/>
            <person name="Han C."/>
            <person name="Detter J.C."/>
            <person name="Bruce D."/>
            <person name="Goodwin L."/>
            <person name="Land M."/>
            <person name="Hauser L."/>
            <person name="Chang Y.J."/>
            <person name="Jeffries C.D."/>
            <person name="Ivanova N."/>
            <person name="Mavromatis K."/>
            <person name="Mikhailova N."/>
            <person name="Chen A."/>
            <person name="Palaniappan K."/>
            <person name="Chain P."/>
            <person name="Rohde M."/>
            <person name="Goker M."/>
            <person name="Bristow J."/>
            <person name="Eisen J.A."/>
            <person name="Markowitz V."/>
            <person name="Hugenholtz P."/>
            <person name="Kyrpides N.C."/>
            <person name="Klenk H.P."/>
        </authorList>
    </citation>
    <scope>NUCLEOTIDE SEQUENCE [LARGE SCALE GENOMIC DNA]</scope>
    <source>
        <strain evidence="8">ATCC 12428 / DSM 43021 / JCM 3005 / NI 9100</strain>
    </source>
</reference>
<evidence type="ECO:0000313" key="8">
    <source>
        <dbReference type="Proteomes" id="UP000002029"/>
    </source>
</evidence>
<dbReference type="Pfam" id="PF00080">
    <property type="entry name" value="Sod_Cu"/>
    <property type="match status" value="1"/>
</dbReference>
<dbReference type="GO" id="GO:0004784">
    <property type="term" value="F:superoxide dismutase activity"/>
    <property type="evidence" value="ECO:0007669"/>
    <property type="project" value="UniProtKB-EC"/>
</dbReference>
<comment type="function">
    <text evidence="2">Destroys radicals which are normally produced within the cells and which are toxic to biological systems. May play a role in favoring mycobacterial survival in phagocytes.</text>
</comment>
<dbReference type="HOGENOM" id="CLU_056632_8_0_11"/>
<evidence type="ECO:0000256" key="4">
    <source>
        <dbReference type="SAM" id="MobiDB-lite"/>
    </source>
</evidence>
<dbReference type="KEGG" id="sro:Sros_7975"/>
<feature type="signal peptide" evidence="5">
    <location>
        <begin position="1"/>
        <end position="22"/>
    </location>
</feature>
<evidence type="ECO:0000313" key="7">
    <source>
        <dbReference type="EMBL" id="ACZ90630.1"/>
    </source>
</evidence>
<evidence type="ECO:0000259" key="6">
    <source>
        <dbReference type="Pfam" id="PF00080"/>
    </source>
</evidence>
<feature type="chain" id="PRO_5039090879" description="Superoxide dismutase [Cu-Zn]" evidence="5">
    <location>
        <begin position="23"/>
        <end position="226"/>
    </location>
</feature>
<keyword evidence="3" id="KW-0479">Metal-binding</keyword>
<keyword evidence="8" id="KW-1185">Reference proteome</keyword>
<dbReference type="InterPro" id="IPR018152">
    <property type="entry name" value="SOD_Cu/Zn_BS"/>
</dbReference>
<evidence type="ECO:0000256" key="1">
    <source>
        <dbReference type="ARBA" id="ARBA00010457"/>
    </source>
</evidence>
<feature type="compositionally biased region" description="Low complexity" evidence="4">
    <location>
        <begin position="38"/>
        <end position="64"/>
    </location>
</feature>
<evidence type="ECO:0000256" key="3">
    <source>
        <dbReference type="RuleBase" id="RU000393"/>
    </source>
</evidence>
<sequence>MLRRSHLALALVLGAGATGVDAAAAASPTPAPSPSVPASPSVPTSPSSPSAPASPSGPAGASASATIKDAKGDSVGLLRIDARNNGKSRIRVVVRGLPPGYHGIHFHNKGVCDPKSTDPATGSPFFSAGVHFNLGSDPHPNHSGDLPSLLVSKDGVGRATVVTDRFRVRQLFDGDGSSIIVHSRPDNQANVPKRYGLKDGRTGPDADTLKTGDSGARIACGVITRG</sequence>
<dbReference type="EC" id="1.15.1.1" evidence="3"/>
<organism evidence="7 8">
    <name type="scientific">Streptosporangium roseum (strain ATCC 12428 / DSM 43021 / JCM 3005 / KCTC 9067 / NCIMB 10171 / NRRL 2505 / NI 9100)</name>
    <dbReference type="NCBI Taxonomy" id="479432"/>
    <lineage>
        <taxon>Bacteria</taxon>
        <taxon>Bacillati</taxon>
        <taxon>Actinomycetota</taxon>
        <taxon>Actinomycetes</taxon>
        <taxon>Streptosporangiales</taxon>
        <taxon>Streptosporangiaceae</taxon>
        <taxon>Streptosporangium</taxon>
    </lineage>
</organism>
<keyword evidence="5" id="KW-0732">Signal</keyword>
<feature type="region of interest" description="Disordered" evidence="4">
    <location>
        <begin position="23"/>
        <end position="64"/>
    </location>
</feature>
<gene>
    <name evidence="7" type="ordered locus">Sros_7975</name>
</gene>
<dbReference type="SUPFAM" id="SSF49329">
    <property type="entry name" value="Cu,Zn superoxide dismutase-like"/>
    <property type="match status" value="1"/>
</dbReference>
<dbReference type="STRING" id="479432.Sros_7975"/>
<dbReference type="Gene3D" id="2.60.40.200">
    <property type="entry name" value="Superoxide dismutase, copper/zinc binding domain"/>
    <property type="match status" value="1"/>
</dbReference>
<keyword evidence="3" id="KW-0862">Zinc</keyword>
<dbReference type="OrthoDB" id="9792957at2"/>
<evidence type="ECO:0000256" key="2">
    <source>
        <dbReference type="ARBA" id="ARBA00024900"/>
    </source>
</evidence>
<dbReference type="InterPro" id="IPR036423">
    <property type="entry name" value="SOD-like_Cu/Zn_dom_sf"/>
</dbReference>
<feature type="domain" description="Superoxide dismutase copper/zinc binding" evidence="6">
    <location>
        <begin position="76"/>
        <end position="223"/>
    </location>
</feature>
<dbReference type="eggNOG" id="COG2032">
    <property type="taxonomic scope" value="Bacteria"/>
</dbReference>
<dbReference type="InterPro" id="IPR001424">
    <property type="entry name" value="SOD_Cu_Zn_dom"/>
</dbReference>
<keyword evidence="3" id="KW-0560">Oxidoreductase</keyword>
<dbReference type="EMBL" id="CP001814">
    <property type="protein sequence ID" value="ACZ90630.1"/>
    <property type="molecule type" value="Genomic_DNA"/>
</dbReference>
<dbReference type="AlphaFoldDB" id="D2AVI4"/>
<comment type="similarity">
    <text evidence="1 3">Belongs to the Cu-Zn superoxide dismutase family.</text>
</comment>
<evidence type="ECO:0000256" key="5">
    <source>
        <dbReference type="SAM" id="SignalP"/>
    </source>
</evidence>
<dbReference type="PANTHER" id="PTHR10003">
    <property type="entry name" value="SUPEROXIDE DISMUTASE CU-ZN -RELATED"/>
    <property type="match status" value="1"/>
</dbReference>
<keyword evidence="3" id="KW-0186">Copper</keyword>
<comment type="catalytic activity">
    <reaction evidence="3">
        <text>2 superoxide + 2 H(+) = H2O2 + O2</text>
        <dbReference type="Rhea" id="RHEA:20696"/>
        <dbReference type="ChEBI" id="CHEBI:15378"/>
        <dbReference type="ChEBI" id="CHEBI:15379"/>
        <dbReference type="ChEBI" id="CHEBI:16240"/>
        <dbReference type="ChEBI" id="CHEBI:18421"/>
        <dbReference type="EC" id="1.15.1.1"/>
    </reaction>
</comment>
<dbReference type="GO" id="GO:0005507">
    <property type="term" value="F:copper ion binding"/>
    <property type="evidence" value="ECO:0007669"/>
    <property type="project" value="InterPro"/>
</dbReference>
<name>D2AVI4_STRRD</name>
<proteinExistence type="inferred from homology"/>
<comment type="cofactor">
    <cofactor evidence="3">
        <name>Zn(2+)</name>
        <dbReference type="ChEBI" id="CHEBI:29105"/>
    </cofactor>
    <text evidence="3">Binds 1 zinc ion per subunit.</text>
</comment>
<protein>
    <recommendedName>
        <fullName evidence="3">Superoxide dismutase [Cu-Zn]</fullName>
        <ecNumber evidence="3">1.15.1.1</ecNumber>
    </recommendedName>
</protein>